<keyword evidence="1" id="KW-0328">Glycosyltransferase</keyword>
<organism evidence="4 5">
    <name type="scientific">Propionicimonas paludicola</name>
    <dbReference type="NCBI Taxonomy" id="185243"/>
    <lineage>
        <taxon>Bacteria</taxon>
        <taxon>Bacillati</taxon>
        <taxon>Actinomycetota</taxon>
        <taxon>Actinomycetes</taxon>
        <taxon>Propionibacteriales</taxon>
        <taxon>Nocardioidaceae</taxon>
        <taxon>Propionicimonas</taxon>
    </lineage>
</organism>
<dbReference type="CDD" id="cd03801">
    <property type="entry name" value="GT4_PimA-like"/>
    <property type="match status" value="1"/>
</dbReference>
<dbReference type="SUPFAM" id="SSF53756">
    <property type="entry name" value="UDP-Glycosyltransferase/glycogen phosphorylase"/>
    <property type="match status" value="1"/>
</dbReference>
<keyword evidence="2 4" id="KW-0808">Transferase</keyword>
<dbReference type="Pfam" id="PF13692">
    <property type="entry name" value="Glyco_trans_1_4"/>
    <property type="match status" value="1"/>
</dbReference>
<dbReference type="GO" id="GO:0016757">
    <property type="term" value="F:glycosyltransferase activity"/>
    <property type="evidence" value="ECO:0007669"/>
    <property type="project" value="UniProtKB-KW"/>
</dbReference>
<name>A0A2A9CTL3_9ACTN</name>
<dbReference type="InterPro" id="IPR028098">
    <property type="entry name" value="Glyco_trans_4-like_N"/>
</dbReference>
<comment type="caution">
    <text evidence="4">The sequence shown here is derived from an EMBL/GenBank/DDBJ whole genome shotgun (WGS) entry which is preliminary data.</text>
</comment>
<dbReference type="Pfam" id="PF13439">
    <property type="entry name" value="Glyco_transf_4"/>
    <property type="match status" value="1"/>
</dbReference>
<proteinExistence type="predicted"/>
<dbReference type="Proteomes" id="UP000226079">
    <property type="component" value="Unassembled WGS sequence"/>
</dbReference>
<keyword evidence="5" id="KW-1185">Reference proteome</keyword>
<accession>A0A2A9CTL3</accession>
<feature type="domain" description="Glycosyltransferase subfamily 4-like N-terminal" evidence="3">
    <location>
        <begin position="12"/>
        <end position="178"/>
    </location>
</feature>
<gene>
    <name evidence="4" type="ORF">ATK74_2037</name>
</gene>
<dbReference type="PANTHER" id="PTHR12526:SF510">
    <property type="entry name" value="D-INOSITOL 3-PHOSPHATE GLYCOSYLTRANSFERASE"/>
    <property type="match status" value="1"/>
</dbReference>
<dbReference type="Gene3D" id="3.40.50.2000">
    <property type="entry name" value="Glycogen Phosphorylase B"/>
    <property type="match status" value="2"/>
</dbReference>
<reference evidence="4 5" key="1">
    <citation type="submission" date="2017-10" db="EMBL/GenBank/DDBJ databases">
        <title>Sequencing the genomes of 1000 actinobacteria strains.</title>
        <authorList>
            <person name="Klenk H.-P."/>
        </authorList>
    </citation>
    <scope>NUCLEOTIDE SEQUENCE [LARGE SCALE GENOMIC DNA]</scope>
    <source>
        <strain evidence="4 5">DSM 15597</strain>
    </source>
</reference>
<dbReference type="PANTHER" id="PTHR12526">
    <property type="entry name" value="GLYCOSYLTRANSFERASE"/>
    <property type="match status" value="1"/>
</dbReference>
<evidence type="ECO:0000313" key="4">
    <source>
        <dbReference type="EMBL" id="PFG17466.1"/>
    </source>
</evidence>
<evidence type="ECO:0000256" key="1">
    <source>
        <dbReference type="ARBA" id="ARBA00022676"/>
    </source>
</evidence>
<evidence type="ECO:0000313" key="5">
    <source>
        <dbReference type="Proteomes" id="UP000226079"/>
    </source>
</evidence>
<dbReference type="AlphaFoldDB" id="A0A2A9CTL3"/>
<dbReference type="EMBL" id="PDJC01000001">
    <property type="protein sequence ID" value="PFG17466.1"/>
    <property type="molecule type" value="Genomic_DNA"/>
</dbReference>
<evidence type="ECO:0000256" key="2">
    <source>
        <dbReference type="ARBA" id="ARBA00022679"/>
    </source>
</evidence>
<sequence>MRALMYLHTRSGGHWRYSCELARGLGDHTRMAVVCASGAEPADGVTTLPVLSPIDEGAHGIARIVDRQLVYGRHLRQLKALLGRDAQESGPGVIHFQEFPTFLGAAAVDVARRAGYRTVVTVHNVQPHETDLLARLRQRDAVAAWARADQLIVHTETLRSQLLQILPSAQVAVVPHPIWPVAPSPEPDQPSDYLFFGVLRENKGILHFLNALAALDNPTATVAGGGSQKMVDDIQRRIEDLGLTRCDFRPGYLVDEEVAPLFAAHRVLVAPYQGFAAQSGVTHLAIAHRRPIVVTDIGGLAEPVKKYGVGEIAPDLAEGLALTMHKAGLRQQHHAYEQGFTDALAKLSIDAVAASTVEVYERANHARSA</sequence>
<protein>
    <submittedName>
        <fullName evidence="4">Glycosyltransferase involved in cell wall biosynthesis</fullName>
    </submittedName>
</protein>
<evidence type="ECO:0000259" key="3">
    <source>
        <dbReference type="Pfam" id="PF13439"/>
    </source>
</evidence>